<reference evidence="3" key="1">
    <citation type="submission" date="2019-10" db="EMBL/GenBank/DDBJ databases">
        <title>Streptomyces sp. nov., a novel actinobacterium isolated from alkaline environment.</title>
        <authorList>
            <person name="Golinska P."/>
        </authorList>
    </citation>
    <scope>NUCLEOTIDE SEQUENCE [LARGE SCALE GENOMIC DNA]</scope>
    <source>
        <strain evidence="3">DSM 42118</strain>
    </source>
</reference>
<evidence type="ECO:0000313" key="2">
    <source>
        <dbReference type="EMBL" id="MBB0243024.1"/>
    </source>
</evidence>
<proteinExistence type="predicted"/>
<evidence type="ECO:0000256" key="1">
    <source>
        <dbReference type="SAM" id="Phobius"/>
    </source>
</evidence>
<keyword evidence="1" id="KW-0472">Membrane</keyword>
<dbReference type="RefSeq" id="WP_182604751.1">
    <property type="nucleotide sequence ID" value="NZ_VKHT01000036.1"/>
</dbReference>
<comment type="caution">
    <text evidence="2">The sequence shown here is derived from an EMBL/GenBank/DDBJ whole genome shotgun (WGS) entry which is preliminary data.</text>
</comment>
<feature type="transmembrane region" description="Helical" evidence="1">
    <location>
        <begin position="15"/>
        <end position="33"/>
    </location>
</feature>
<protein>
    <submittedName>
        <fullName evidence="2">Uncharacterized protein</fullName>
    </submittedName>
</protein>
<dbReference type="AlphaFoldDB" id="A0A7W3XZX8"/>
<keyword evidence="3" id="KW-1185">Reference proteome</keyword>
<dbReference type="EMBL" id="VKHT01000036">
    <property type="protein sequence ID" value="MBB0243024.1"/>
    <property type="molecule type" value="Genomic_DNA"/>
</dbReference>
<sequence length="72" mass="7521">MPINFHHAESLSNRYVDLVLAGLAVGAVALAGGDERLRPGHNVAATNEILSESGIVVDYYRLYGPTAGAGRG</sequence>
<evidence type="ECO:0000313" key="3">
    <source>
        <dbReference type="Proteomes" id="UP000538929"/>
    </source>
</evidence>
<name>A0A7W3XZX8_9ACTN</name>
<gene>
    <name evidence="2" type="ORF">FNQ90_02590</name>
</gene>
<keyword evidence="1" id="KW-1133">Transmembrane helix</keyword>
<dbReference type="Proteomes" id="UP000538929">
    <property type="component" value="Unassembled WGS sequence"/>
</dbReference>
<organism evidence="2 3">
    <name type="scientific">Streptomyces alkaliphilus</name>
    <dbReference type="NCBI Taxonomy" id="1472722"/>
    <lineage>
        <taxon>Bacteria</taxon>
        <taxon>Bacillati</taxon>
        <taxon>Actinomycetota</taxon>
        <taxon>Actinomycetes</taxon>
        <taxon>Kitasatosporales</taxon>
        <taxon>Streptomycetaceae</taxon>
        <taxon>Streptomyces</taxon>
    </lineage>
</organism>
<keyword evidence="1" id="KW-0812">Transmembrane</keyword>
<accession>A0A7W3XZX8</accession>